<dbReference type="Gene3D" id="1.20.58.2240">
    <property type="match status" value="1"/>
</dbReference>
<accession>A0A9P0DDC0</accession>
<dbReference type="EMBL" id="OU892279">
    <property type="protein sequence ID" value="CAH1127949.1"/>
    <property type="molecule type" value="Genomic_DNA"/>
</dbReference>
<proteinExistence type="inferred from homology"/>
<dbReference type="InterPro" id="IPR006003">
    <property type="entry name" value="FGGY_RbtK-like"/>
</dbReference>
<dbReference type="NCBIfam" id="TIGR01315">
    <property type="entry name" value="5C_CHO_kinase"/>
    <property type="match status" value="1"/>
</dbReference>
<dbReference type="Gene3D" id="3.30.420.40">
    <property type="match status" value="1"/>
</dbReference>
<dbReference type="GO" id="GO:0019150">
    <property type="term" value="F:D-ribulokinase activity"/>
    <property type="evidence" value="ECO:0007669"/>
    <property type="project" value="TreeGrafter"/>
</dbReference>
<dbReference type="Pfam" id="PF00370">
    <property type="entry name" value="FGGY_N"/>
    <property type="match status" value="1"/>
</dbReference>
<dbReference type="PANTHER" id="PTHR43435">
    <property type="entry name" value="RIBULOKINASE"/>
    <property type="match status" value="1"/>
</dbReference>
<evidence type="ECO:0000256" key="1">
    <source>
        <dbReference type="ARBA" id="ARBA00009156"/>
    </source>
</evidence>
<dbReference type="OrthoDB" id="203824at2759"/>
<sequence length="507" mass="57024">MSSENVWTNLIKCIKAVTTKLEPTDHIKGIGFISVAGLVCLDEKGQPVTASTSNDPNINIILHYDPRSKLEARTIYKTHHERLRYRGERLQPDMHESMLMWLKNNLKENCWDKVGHFMDVTDFLTWKATGSLVRSSCCLSAKWSYVTSLSGVPSWDAQFFKEIGIPEVAENDFRKIGSEVQTPGKPLADGLLEAVAKEMKLPPKLPVATGMTEPYAGCLGLIGCQIPDNIAEDFTSRTCIIVGLTSASHFIFSREPRFVKGTRGPFRDSVLPNMWLNHAEQTTAESILQFIIDSHPATTVIKKQIAEMHIHKYLNKILKSMAQKSKQKDRAFLSKHLHISPDYDGNRCPLGDPRIRGMFSGLTFSRSQESLALIYLAAMQSVAYSSRHISSNFTQFGHDARCILIGGNLGKNSVFAQLHKDICQLPIVIPEEPRCMLLGAAILAGVASNYFHNFKHAMQEMCGLGKLVLPDKDTEVVKYHDKKYEVFLKMYDHQMEYRRIMGDDVEG</sequence>
<evidence type="ECO:0000313" key="6">
    <source>
        <dbReference type="EMBL" id="CAH1127949.1"/>
    </source>
</evidence>
<keyword evidence="7" id="KW-1185">Reference proteome</keyword>
<dbReference type="InterPro" id="IPR018485">
    <property type="entry name" value="FGGY_C"/>
</dbReference>
<reference evidence="6" key="1">
    <citation type="submission" date="2022-01" db="EMBL/GenBank/DDBJ databases">
        <authorList>
            <person name="King R."/>
        </authorList>
    </citation>
    <scope>NUCLEOTIDE SEQUENCE</scope>
</reference>
<dbReference type="Pfam" id="PF02782">
    <property type="entry name" value="FGGY_C"/>
    <property type="match status" value="1"/>
</dbReference>
<dbReference type="PANTHER" id="PTHR43435:SF4">
    <property type="entry name" value="FGGY CARBOHYDRATE KINASE DOMAIN-CONTAINING PROTEIN"/>
    <property type="match status" value="1"/>
</dbReference>
<dbReference type="GO" id="GO:0019321">
    <property type="term" value="P:pentose metabolic process"/>
    <property type="evidence" value="ECO:0007669"/>
    <property type="project" value="TreeGrafter"/>
</dbReference>
<evidence type="ECO:0000259" key="5">
    <source>
        <dbReference type="Pfam" id="PF02782"/>
    </source>
</evidence>
<dbReference type="GO" id="GO:0005737">
    <property type="term" value="C:cytoplasm"/>
    <property type="evidence" value="ECO:0007669"/>
    <property type="project" value="TreeGrafter"/>
</dbReference>
<evidence type="ECO:0000259" key="4">
    <source>
        <dbReference type="Pfam" id="PF00370"/>
    </source>
</evidence>
<protein>
    <recommendedName>
        <fullName evidence="8">Carbohydrate kinase FGGY C-terminal domain-containing protein</fullName>
    </recommendedName>
</protein>
<evidence type="ECO:0000256" key="2">
    <source>
        <dbReference type="ARBA" id="ARBA00022679"/>
    </source>
</evidence>
<keyword evidence="3" id="KW-0418">Kinase</keyword>
<dbReference type="Proteomes" id="UP001152799">
    <property type="component" value="Chromosome 3"/>
</dbReference>
<feature type="domain" description="Carbohydrate kinase FGGY N-terminal" evidence="4">
    <location>
        <begin position="4"/>
        <end position="168"/>
    </location>
</feature>
<organism evidence="6 7">
    <name type="scientific">Ceutorhynchus assimilis</name>
    <name type="common">cabbage seed weevil</name>
    <dbReference type="NCBI Taxonomy" id="467358"/>
    <lineage>
        <taxon>Eukaryota</taxon>
        <taxon>Metazoa</taxon>
        <taxon>Ecdysozoa</taxon>
        <taxon>Arthropoda</taxon>
        <taxon>Hexapoda</taxon>
        <taxon>Insecta</taxon>
        <taxon>Pterygota</taxon>
        <taxon>Neoptera</taxon>
        <taxon>Endopterygota</taxon>
        <taxon>Coleoptera</taxon>
        <taxon>Polyphaga</taxon>
        <taxon>Cucujiformia</taxon>
        <taxon>Curculionidae</taxon>
        <taxon>Ceutorhynchinae</taxon>
        <taxon>Ceutorhynchus</taxon>
    </lineage>
</organism>
<evidence type="ECO:0008006" key="8">
    <source>
        <dbReference type="Google" id="ProtNLM"/>
    </source>
</evidence>
<gene>
    <name evidence="6" type="ORF">CEUTPL_LOCUS6719</name>
</gene>
<comment type="similarity">
    <text evidence="1">Belongs to the FGGY kinase family.</text>
</comment>
<evidence type="ECO:0000256" key="3">
    <source>
        <dbReference type="ARBA" id="ARBA00022777"/>
    </source>
</evidence>
<evidence type="ECO:0000313" key="7">
    <source>
        <dbReference type="Proteomes" id="UP001152799"/>
    </source>
</evidence>
<dbReference type="InterPro" id="IPR018484">
    <property type="entry name" value="FGGY_N"/>
</dbReference>
<dbReference type="InterPro" id="IPR043129">
    <property type="entry name" value="ATPase_NBD"/>
</dbReference>
<dbReference type="CDD" id="cd07782">
    <property type="entry name" value="ASKHA_NBD_FGGY_D-RBK"/>
    <property type="match status" value="1"/>
</dbReference>
<name>A0A9P0DDC0_9CUCU</name>
<dbReference type="AlphaFoldDB" id="A0A9P0DDC0"/>
<dbReference type="SUPFAM" id="SSF53067">
    <property type="entry name" value="Actin-like ATPase domain"/>
    <property type="match status" value="2"/>
</dbReference>
<feature type="domain" description="Carbohydrate kinase FGGY C-terminal" evidence="5">
    <location>
        <begin position="245"/>
        <end position="447"/>
    </location>
</feature>
<keyword evidence="2" id="KW-0808">Transferase</keyword>